<evidence type="ECO:0000256" key="15">
    <source>
        <dbReference type="RuleBase" id="RU000504"/>
    </source>
</evidence>
<sequence length="338" mass="37758">MEKLEIYGTLGPACANKEILKQMFFSGMNGIRLNLSHVNLTDSQEWLTILHEAAEEANVEPKLLIDMKGPELRIGKLDKPIHLIEGGIVCLGTEIAVPEQVYGHVPVGQRILLDDGKFLLEVQEVKGKNIICKVLHGGELTSRKSLALPQQHIQMPVLTPSDMENLRLAKKYGITGIMQPFVRNAEDLKALKQIVRELDAESLEIYAKIENMDGVRHLTELLPYCDHIVIARGDLGNAMPLYELPMVQKHIQDICHAYHKPYMVVTQMLHSMMTQPTPTRSEVSDIFYAVYHGASGIMLTGETAAGAYPKEAMSFFAQTARSAQNVLKREAANQKNQH</sequence>
<keyword evidence="9 15" id="KW-0418">Kinase</keyword>
<keyword evidence="13 17" id="KW-0670">Pyruvate</keyword>
<dbReference type="EMBL" id="SMBP01000003">
    <property type="protein sequence ID" value="TCU62595.1"/>
    <property type="molecule type" value="Genomic_DNA"/>
</dbReference>
<evidence type="ECO:0000256" key="10">
    <source>
        <dbReference type="ARBA" id="ARBA00022840"/>
    </source>
</evidence>
<dbReference type="PRINTS" id="PR01050">
    <property type="entry name" value="PYRUVTKNASE"/>
</dbReference>
<accession>A0A4R3TLU1</accession>
<dbReference type="RefSeq" id="WP_132223745.1">
    <property type="nucleotide sequence ID" value="NZ_JADPGE010000001.1"/>
</dbReference>
<dbReference type="InterPro" id="IPR001697">
    <property type="entry name" value="Pyr_Knase"/>
</dbReference>
<gene>
    <name evidence="17" type="ORF">EDD61_1036</name>
</gene>
<evidence type="ECO:0000256" key="8">
    <source>
        <dbReference type="ARBA" id="ARBA00022741"/>
    </source>
</evidence>
<comment type="pathway">
    <text evidence="2 15">Carbohydrate degradation; glycolysis; pyruvate from D-glyceraldehyde 3-phosphate: step 5/5.</text>
</comment>
<keyword evidence="6 15" id="KW-0808">Transferase</keyword>
<keyword evidence="11 15" id="KW-0460">Magnesium</keyword>
<dbReference type="Gene3D" id="3.20.20.60">
    <property type="entry name" value="Phosphoenolpyruvate-binding domains"/>
    <property type="match status" value="1"/>
</dbReference>
<keyword evidence="10" id="KW-0067">ATP-binding</keyword>
<comment type="caution">
    <text evidence="17">The sequence shown here is derived from an EMBL/GenBank/DDBJ whole genome shotgun (WGS) entry which is preliminary data.</text>
</comment>
<organism evidence="17 18">
    <name type="scientific">Longicatena caecimuris</name>
    <dbReference type="NCBI Taxonomy" id="1796635"/>
    <lineage>
        <taxon>Bacteria</taxon>
        <taxon>Bacillati</taxon>
        <taxon>Bacillota</taxon>
        <taxon>Erysipelotrichia</taxon>
        <taxon>Erysipelotrichales</taxon>
        <taxon>Erysipelotrichaceae</taxon>
        <taxon>Longicatena</taxon>
    </lineage>
</organism>
<keyword evidence="12 15" id="KW-0324">Glycolysis</keyword>
<evidence type="ECO:0000313" key="17">
    <source>
        <dbReference type="EMBL" id="TCU62595.1"/>
    </source>
</evidence>
<evidence type="ECO:0000256" key="9">
    <source>
        <dbReference type="ARBA" id="ARBA00022777"/>
    </source>
</evidence>
<dbReference type="InterPro" id="IPR015793">
    <property type="entry name" value="Pyrv_Knase_brl"/>
</dbReference>
<dbReference type="AlphaFoldDB" id="A0A4R3TLU1"/>
<dbReference type="EC" id="2.7.1.40" evidence="4 14"/>
<evidence type="ECO:0000256" key="12">
    <source>
        <dbReference type="ARBA" id="ARBA00023152"/>
    </source>
</evidence>
<evidence type="ECO:0000256" key="6">
    <source>
        <dbReference type="ARBA" id="ARBA00022679"/>
    </source>
</evidence>
<evidence type="ECO:0000256" key="4">
    <source>
        <dbReference type="ARBA" id="ARBA00012142"/>
    </source>
</evidence>
<evidence type="ECO:0000256" key="2">
    <source>
        <dbReference type="ARBA" id="ARBA00004997"/>
    </source>
</evidence>
<dbReference type="InterPro" id="IPR011037">
    <property type="entry name" value="Pyrv_Knase-like_insert_dom_sf"/>
</dbReference>
<keyword evidence="8" id="KW-0547">Nucleotide-binding</keyword>
<dbReference type="GO" id="GO:0030955">
    <property type="term" value="F:potassium ion binding"/>
    <property type="evidence" value="ECO:0007669"/>
    <property type="project" value="UniProtKB-UniRule"/>
</dbReference>
<dbReference type="GO" id="GO:0016301">
    <property type="term" value="F:kinase activity"/>
    <property type="evidence" value="ECO:0007669"/>
    <property type="project" value="UniProtKB-KW"/>
</dbReference>
<dbReference type="UniPathway" id="UPA00109">
    <property type="reaction ID" value="UER00188"/>
</dbReference>
<reference evidence="17 18" key="1">
    <citation type="submission" date="2019-03" db="EMBL/GenBank/DDBJ databases">
        <title>Genomic Encyclopedia of Type Strains, Phase IV (KMG-IV): sequencing the most valuable type-strain genomes for metagenomic binning, comparative biology and taxonomic classification.</title>
        <authorList>
            <person name="Goeker M."/>
        </authorList>
    </citation>
    <scope>NUCLEOTIDE SEQUENCE [LARGE SCALE GENOMIC DNA]</scope>
    <source>
        <strain evidence="17 18">DSM 29481</strain>
    </source>
</reference>
<evidence type="ECO:0000259" key="16">
    <source>
        <dbReference type="Pfam" id="PF00224"/>
    </source>
</evidence>
<keyword evidence="7" id="KW-0479">Metal-binding</keyword>
<dbReference type="GO" id="GO:0004743">
    <property type="term" value="F:pyruvate kinase activity"/>
    <property type="evidence" value="ECO:0007669"/>
    <property type="project" value="UniProtKB-UniRule"/>
</dbReference>
<evidence type="ECO:0000256" key="3">
    <source>
        <dbReference type="ARBA" id="ARBA00008663"/>
    </source>
</evidence>
<evidence type="ECO:0000256" key="11">
    <source>
        <dbReference type="ARBA" id="ARBA00022842"/>
    </source>
</evidence>
<comment type="cofactor">
    <cofactor evidence="1">
        <name>K(+)</name>
        <dbReference type="ChEBI" id="CHEBI:29103"/>
    </cofactor>
</comment>
<protein>
    <recommendedName>
        <fullName evidence="5 14">Pyruvate kinase</fullName>
        <ecNumber evidence="4 14">2.7.1.40</ecNumber>
    </recommendedName>
</protein>
<comment type="catalytic activity">
    <reaction evidence="15">
        <text>pyruvate + ATP = phosphoenolpyruvate + ADP + H(+)</text>
        <dbReference type="Rhea" id="RHEA:18157"/>
        <dbReference type="ChEBI" id="CHEBI:15361"/>
        <dbReference type="ChEBI" id="CHEBI:15378"/>
        <dbReference type="ChEBI" id="CHEBI:30616"/>
        <dbReference type="ChEBI" id="CHEBI:58702"/>
        <dbReference type="ChEBI" id="CHEBI:456216"/>
        <dbReference type="EC" id="2.7.1.40"/>
    </reaction>
</comment>
<dbReference type="InterPro" id="IPR040442">
    <property type="entry name" value="Pyrv_kinase-like_dom_sf"/>
</dbReference>
<comment type="similarity">
    <text evidence="3 15">Belongs to the pyruvate kinase family.</text>
</comment>
<proteinExistence type="inferred from homology"/>
<evidence type="ECO:0000313" key="18">
    <source>
        <dbReference type="Proteomes" id="UP000295773"/>
    </source>
</evidence>
<evidence type="ECO:0000256" key="7">
    <source>
        <dbReference type="ARBA" id="ARBA00022723"/>
    </source>
</evidence>
<dbReference type="NCBIfam" id="TIGR01064">
    <property type="entry name" value="pyruv_kin"/>
    <property type="match status" value="1"/>
</dbReference>
<evidence type="ECO:0000256" key="5">
    <source>
        <dbReference type="ARBA" id="ARBA00018587"/>
    </source>
</evidence>
<dbReference type="Gene3D" id="2.40.33.10">
    <property type="entry name" value="PK beta-barrel domain-like"/>
    <property type="match status" value="1"/>
</dbReference>
<feature type="domain" description="Pyruvate kinase barrel" evidence="16">
    <location>
        <begin position="2"/>
        <end position="312"/>
    </location>
</feature>
<dbReference type="InterPro" id="IPR015813">
    <property type="entry name" value="Pyrv/PenolPyrv_kinase-like_dom"/>
</dbReference>
<dbReference type="PANTHER" id="PTHR11817">
    <property type="entry name" value="PYRUVATE KINASE"/>
    <property type="match status" value="1"/>
</dbReference>
<dbReference type="InterPro" id="IPR015806">
    <property type="entry name" value="Pyrv_Knase_insert_dom_sf"/>
</dbReference>
<dbReference type="Proteomes" id="UP000295773">
    <property type="component" value="Unassembled WGS sequence"/>
</dbReference>
<evidence type="ECO:0000256" key="1">
    <source>
        <dbReference type="ARBA" id="ARBA00001958"/>
    </source>
</evidence>
<name>A0A4R3TLU1_9FIRM</name>
<dbReference type="GO" id="GO:0005524">
    <property type="term" value="F:ATP binding"/>
    <property type="evidence" value="ECO:0007669"/>
    <property type="project" value="UniProtKB-KW"/>
</dbReference>
<dbReference type="GO" id="GO:0000287">
    <property type="term" value="F:magnesium ion binding"/>
    <property type="evidence" value="ECO:0007669"/>
    <property type="project" value="UniProtKB-UniRule"/>
</dbReference>
<dbReference type="SUPFAM" id="SSF50800">
    <property type="entry name" value="PK beta-barrel domain-like"/>
    <property type="match status" value="1"/>
</dbReference>
<keyword evidence="18" id="KW-1185">Reference proteome</keyword>
<evidence type="ECO:0000256" key="13">
    <source>
        <dbReference type="ARBA" id="ARBA00023317"/>
    </source>
</evidence>
<evidence type="ECO:0000256" key="14">
    <source>
        <dbReference type="NCBIfam" id="TIGR01064"/>
    </source>
</evidence>
<dbReference type="SUPFAM" id="SSF51621">
    <property type="entry name" value="Phosphoenolpyruvate/pyruvate domain"/>
    <property type="match status" value="1"/>
</dbReference>
<dbReference type="Pfam" id="PF00224">
    <property type="entry name" value="PK"/>
    <property type="match status" value="1"/>
</dbReference>